<dbReference type="PROSITE" id="PS50853">
    <property type="entry name" value="FN3"/>
    <property type="match status" value="1"/>
</dbReference>
<protein>
    <recommendedName>
        <fullName evidence="3">Fibronectin type-III domain-containing protein</fullName>
    </recommendedName>
</protein>
<feature type="region of interest" description="Disordered" evidence="1">
    <location>
        <begin position="111"/>
        <end position="134"/>
    </location>
</feature>
<organism evidence="6 7">
    <name type="scientific">Phytophthora cactorum</name>
    <dbReference type="NCBI Taxonomy" id="29920"/>
    <lineage>
        <taxon>Eukaryota</taxon>
        <taxon>Sar</taxon>
        <taxon>Stramenopiles</taxon>
        <taxon>Oomycota</taxon>
        <taxon>Peronosporomycetes</taxon>
        <taxon>Peronosporales</taxon>
        <taxon>Peronosporaceae</taxon>
        <taxon>Phytophthora</taxon>
    </lineage>
</organism>
<dbReference type="InterPro" id="IPR036383">
    <property type="entry name" value="TSP1_rpt_sf"/>
</dbReference>
<gene>
    <name evidence="6" type="ORF">PC110_g10754</name>
    <name evidence="4" type="ORF">PC117_g884</name>
    <name evidence="5" type="ORF">PC129_g5734</name>
</gene>
<evidence type="ECO:0000313" key="5">
    <source>
        <dbReference type="EMBL" id="KAG3223593.1"/>
    </source>
</evidence>
<dbReference type="InterPro" id="IPR003961">
    <property type="entry name" value="FN3_dom"/>
</dbReference>
<evidence type="ECO:0000313" key="6">
    <source>
        <dbReference type="EMBL" id="RAW32935.1"/>
    </source>
</evidence>
<feature type="region of interest" description="Disordered" evidence="1">
    <location>
        <begin position="162"/>
        <end position="203"/>
    </location>
</feature>
<dbReference type="InterPro" id="IPR036116">
    <property type="entry name" value="FN3_sf"/>
</dbReference>
<dbReference type="Proteomes" id="UP000760860">
    <property type="component" value="Unassembled WGS sequence"/>
</dbReference>
<sequence>MTGLQLLLRTPPANQKAGRDVIVRHHTCPFSIILVLMQYRQAALRPPERIGGWQAFVSLALLCSVVASATSQSSSASGSGSAYVEFLSVANESGSHWQTGTPEAEEIRFPTDSKTRTSDVVVSPEATSSEGSAEDMEIVASPVATAPLLVLKEMEATSVIPSSRSTTTEVLTNSSSSQVVSGSREEDAPRSMEPAEELHGVPSNPSLVNAVAFDGRVAVTWKAPDDDGLDLILAYEVGWFDEEDNMLVGTQKVTSSSVNFVGHVGTNASTSTAPAVSVPTSTVVEPLVNGRSYTFKARAQNVNGFSVWSAKSLAVSPLHPPDLCERLSCSGHGTCFPNYHNDRPASLRKSWQKRSLTGPQDSSTAIDEYSLDAVCICRPGYSPPDCSAKSSEELAQYLWQVTEWSECDSGCGGGRRSREATCYDTGTNQKAPSEDFCIDLKPSITDICNGIECGSKRVVVRYEVEMSYDEVLFSPSAREVFEHAFTTEVASALQIPHSRLEITALERGSIVVFFQILPASRVGEKSLNDIVENLQDQLGNETSTLRSMGTFARRIESNGAKLSFSIADQTVAGGAEDISIAGLFGTMFVLAFFVSMFGWFLRRRHYRLLKGLDDRKESAHAADMDITRGGMKRMHIRSTGTT</sequence>
<dbReference type="InterPro" id="IPR000884">
    <property type="entry name" value="TSP1_rpt"/>
</dbReference>
<keyword evidence="2" id="KW-1133">Transmembrane helix</keyword>
<evidence type="ECO:0000313" key="4">
    <source>
        <dbReference type="EMBL" id="KAG2954896.1"/>
    </source>
</evidence>
<dbReference type="Pfam" id="PF19030">
    <property type="entry name" value="TSP1_ADAMTS"/>
    <property type="match status" value="1"/>
</dbReference>
<dbReference type="AlphaFoldDB" id="A0A329S887"/>
<keyword evidence="2" id="KW-0472">Membrane</keyword>
<dbReference type="CDD" id="cd00063">
    <property type="entry name" value="FN3"/>
    <property type="match status" value="1"/>
</dbReference>
<dbReference type="EMBL" id="RCMV01000140">
    <property type="protein sequence ID" value="KAG3223593.1"/>
    <property type="molecule type" value="Genomic_DNA"/>
</dbReference>
<evidence type="ECO:0000256" key="2">
    <source>
        <dbReference type="SAM" id="Phobius"/>
    </source>
</evidence>
<feature type="compositionally biased region" description="Polar residues" evidence="1">
    <location>
        <begin position="162"/>
        <end position="173"/>
    </location>
</feature>
<dbReference type="VEuPathDB" id="FungiDB:PC110_g10754"/>
<dbReference type="Proteomes" id="UP000736787">
    <property type="component" value="Unassembled WGS sequence"/>
</dbReference>
<dbReference type="SMART" id="SM00060">
    <property type="entry name" value="FN3"/>
    <property type="match status" value="1"/>
</dbReference>
<dbReference type="Gene3D" id="2.60.40.10">
    <property type="entry name" value="Immunoglobulins"/>
    <property type="match status" value="1"/>
</dbReference>
<feature type="domain" description="Fibronectin type-III" evidence="3">
    <location>
        <begin position="201"/>
        <end position="321"/>
    </location>
</feature>
<proteinExistence type="predicted"/>
<dbReference type="SUPFAM" id="SSF49265">
    <property type="entry name" value="Fibronectin type III"/>
    <property type="match status" value="1"/>
</dbReference>
<evidence type="ECO:0000256" key="1">
    <source>
        <dbReference type="SAM" id="MobiDB-lite"/>
    </source>
</evidence>
<dbReference type="STRING" id="29920.A0A329S887"/>
<dbReference type="EMBL" id="RCMK01000009">
    <property type="protein sequence ID" value="KAG2954896.1"/>
    <property type="molecule type" value="Genomic_DNA"/>
</dbReference>
<dbReference type="Proteomes" id="UP000251314">
    <property type="component" value="Unassembled WGS sequence"/>
</dbReference>
<evidence type="ECO:0000259" key="3">
    <source>
        <dbReference type="PROSITE" id="PS50853"/>
    </source>
</evidence>
<dbReference type="OrthoDB" id="10251809at2759"/>
<dbReference type="SUPFAM" id="SSF82895">
    <property type="entry name" value="TSP-1 type 1 repeat"/>
    <property type="match status" value="1"/>
</dbReference>
<reference evidence="6 7" key="1">
    <citation type="submission" date="2018-01" db="EMBL/GenBank/DDBJ databases">
        <title>Draft genome of the strawberry crown rot pathogen Phytophthora cactorum.</title>
        <authorList>
            <person name="Armitage A.D."/>
            <person name="Lysoe E."/>
            <person name="Nellist C.F."/>
            <person name="Harrison R.J."/>
            <person name="Brurberg M.B."/>
        </authorList>
    </citation>
    <scope>NUCLEOTIDE SEQUENCE [LARGE SCALE GENOMIC DNA]</scope>
    <source>
        <strain evidence="6 7">10300</strain>
    </source>
</reference>
<reference evidence="5" key="2">
    <citation type="submission" date="2018-05" db="EMBL/GenBank/DDBJ databases">
        <title>Effector identification in a new, highly contiguous assembly of the strawberry crown rot pathogen Phytophthora cactorum.</title>
        <authorList>
            <person name="Armitage A.D."/>
            <person name="Nellist C.F."/>
            <person name="Bates H."/>
            <person name="Vickerstaff R.J."/>
            <person name="Harrison R.J."/>
        </authorList>
    </citation>
    <scope>NUCLEOTIDE SEQUENCE</scope>
    <source>
        <strain evidence="4">4040</strain>
        <strain evidence="5">P421</strain>
    </source>
</reference>
<keyword evidence="2" id="KW-0812">Transmembrane</keyword>
<name>A0A329S887_9STRA</name>
<dbReference type="SMART" id="SM00209">
    <property type="entry name" value="TSP1"/>
    <property type="match status" value="1"/>
</dbReference>
<dbReference type="PROSITE" id="PS50092">
    <property type="entry name" value="TSP1"/>
    <property type="match status" value="1"/>
</dbReference>
<keyword evidence="7" id="KW-1185">Reference proteome</keyword>
<feature type="transmembrane region" description="Helical" evidence="2">
    <location>
        <begin position="578"/>
        <end position="601"/>
    </location>
</feature>
<dbReference type="Gene3D" id="2.20.100.10">
    <property type="entry name" value="Thrombospondin type-1 (TSP1) repeat"/>
    <property type="match status" value="1"/>
</dbReference>
<dbReference type="InterPro" id="IPR013783">
    <property type="entry name" value="Ig-like_fold"/>
</dbReference>
<dbReference type="EMBL" id="MJFZ01000257">
    <property type="protein sequence ID" value="RAW32935.1"/>
    <property type="molecule type" value="Genomic_DNA"/>
</dbReference>
<comment type="caution">
    <text evidence="6">The sequence shown here is derived from an EMBL/GenBank/DDBJ whole genome shotgun (WGS) entry which is preliminary data.</text>
</comment>
<accession>A0A329S887</accession>
<evidence type="ECO:0000313" key="7">
    <source>
        <dbReference type="Proteomes" id="UP000251314"/>
    </source>
</evidence>